<feature type="region of interest" description="Disordered" evidence="5">
    <location>
        <begin position="226"/>
        <end position="288"/>
    </location>
</feature>
<evidence type="ECO:0000256" key="4">
    <source>
        <dbReference type="PROSITE-ProRule" id="PRU00125"/>
    </source>
</evidence>
<keyword evidence="3 4" id="KW-0440">LIM domain</keyword>
<dbReference type="Gene3D" id="2.10.110.10">
    <property type="entry name" value="Cysteine Rich Protein"/>
    <property type="match status" value="1"/>
</dbReference>
<protein>
    <submittedName>
        <fullName evidence="9">Paxillin-related (inferred by orthology to a S. mansoni protein)</fullName>
    </submittedName>
</protein>
<dbReference type="InterPro" id="IPR036280">
    <property type="entry name" value="Multihaem_cyt_sf"/>
</dbReference>
<feature type="compositionally biased region" description="Polar residues" evidence="5">
    <location>
        <begin position="239"/>
        <end position="254"/>
    </location>
</feature>
<reference evidence="9" key="1">
    <citation type="submission" date="2017-02" db="UniProtKB">
        <authorList>
            <consortium name="WormBaseParasite"/>
        </authorList>
    </citation>
    <scope>IDENTIFICATION</scope>
</reference>
<evidence type="ECO:0000256" key="2">
    <source>
        <dbReference type="ARBA" id="ARBA00022833"/>
    </source>
</evidence>
<feature type="domain" description="LIM zinc-binding" evidence="6">
    <location>
        <begin position="47"/>
        <end position="117"/>
    </location>
</feature>
<dbReference type="PROSITE" id="PS50023">
    <property type="entry name" value="LIM_DOMAIN_2"/>
    <property type="match status" value="1"/>
</dbReference>
<dbReference type="Proteomes" id="UP000267096">
    <property type="component" value="Unassembled WGS sequence"/>
</dbReference>
<feature type="compositionally biased region" description="Polar residues" evidence="5">
    <location>
        <begin position="263"/>
        <end position="288"/>
    </location>
</feature>
<accession>A0A0M3JRN9</accession>
<dbReference type="CDD" id="cd08368">
    <property type="entry name" value="LIM"/>
    <property type="match status" value="1"/>
</dbReference>
<gene>
    <name evidence="7" type="ORF">ASIM_LOCUS10143</name>
</gene>
<name>A0A0M3JRN9_ANISI</name>
<evidence type="ECO:0000256" key="5">
    <source>
        <dbReference type="SAM" id="MobiDB-lite"/>
    </source>
</evidence>
<dbReference type="GO" id="GO:0046872">
    <property type="term" value="F:metal ion binding"/>
    <property type="evidence" value="ECO:0007669"/>
    <property type="project" value="UniProtKB-KW"/>
</dbReference>
<dbReference type="SUPFAM" id="SSF48695">
    <property type="entry name" value="Multiheme cytochromes"/>
    <property type="match status" value="1"/>
</dbReference>
<dbReference type="PROSITE" id="PS00478">
    <property type="entry name" value="LIM_DOMAIN_1"/>
    <property type="match status" value="1"/>
</dbReference>
<keyword evidence="8" id="KW-1185">Reference proteome</keyword>
<dbReference type="WBParaSite" id="ASIM_0001058501-mRNA-1">
    <property type="protein sequence ID" value="ASIM_0001058501-mRNA-1"/>
    <property type="gene ID" value="ASIM_0001058501"/>
</dbReference>
<evidence type="ECO:0000313" key="8">
    <source>
        <dbReference type="Proteomes" id="UP000267096"/>
    </source>
</evidence>
<reference evidence="7 8" key="2">
    <citation type="submission" date="2018-11" db="EMBL/GenBank/DDBJ databases">
        <authorList>
            <consortium name="Pathogen Informatics"/>
        </authorList>
    </citation>
    <scope>NUCLEOTIDE SEQUENCE [LARGE SCALE GENOMIC DNA]</scope>
</reference>
<sequence>MDKSTAAVNGPVQLAINDEDENNYCLTLRRLAATNEFSKKSGAKWIIRCHACHEPLSRMMAFKGRLVYTLGNVWHREHLRCVRCHCRVGPGGRDLRALTSNQSLPLCIDCHMEENHPKCAGKNDVQKHSKRHAFERSANSGIVVVSYAPDATPHFLSKSSQKLGMNSDLKFYIFNDKPYDTNCYYLTKYNSLLTSTAQVVFLGIFLTITTILATFDQIFTNLPSGSGLEPAANTTTTTVPPNQKASAAVNQDTDSNNSSSSSPRTATSGTSIANTTIESSTSTVPITK</sequence>
<evidence type="ECO:0000259" key="6">
    <source>
        <dbReference type="PROSITE" id="PS50023"/>
    </source>
</evidence>
<dbReference type="InterPro" id="IPR001781">
    <property type="entry name" value="Znf_LIM"/>
</dbReference>
<evidence type="ECO:0000313" key="9">
    <source>
        <dbReference type="WBParaSite" id="ASIM_0001058501-mRNA-1"/>
    </source>
</evidence>
<keyword evidence="2 4" id="KW-0862">Zinc</keyword>
<dbReference type="OrthoDB" id="1112565at2759"/>
<evidence type="ECO:0000313" key="7">
    <source>
        <dbReference type="EMBL" id="VDK42428.1"/>
    </source>
</evidence>
<dbReference type="SMART" id="SM00132">
    <property type="entry name" value="LIM"/>
    <property type="match status" value="1"/>
</dbReference>
<dbReference type="EMBL" id="UYRR01030986">
    <property type="protein sequence ID" value="VDK42428.1"/>
    <property type="molecule type" value="Genomic_DNA"/>
</dbReference>
<evidence type="ECO:0000256" key="1">
    <source>
        <dbReference type="ARBA" id="ARBA00022723"/>
    </source>
</evidence>
<evidence type="ECO:0000256" key="3">
    <source>
        <dbReference type="ARBA" id="ARBA00023038"/>
    </source>
</evidence>
<keyword evidence="1 4" id="KW-0479">Metal-binding</keyword>
<proteinExistence type="predicted"/>
<organism evidence="9">
    <name type="scientific">Anisakis simplex</name>
    <name type="common">Herring worm</name>
    <dbReference type="NCBI Taxonomy" id="6269"/>
    <lineage>
        <taxon>Eukaryota</taxon>
        <taxon>Metazoa</taxon>
        <taxon>Ecdysozoa</taxon>
        <taxon>Nematoda</taxon>
        <taxon>Chromadorea</taxon>
        <taxon>Rhabditida</taxon>
        <taxon>Spirurina</taxon>
        <taxon>Ascaridomorpha</taxon>
        <taxon>Ascaridoidea</taxon>
        <taxon>Anisakidae</taxon>
        <taxon>Anisakis</taxon>
        <taxon>Anisakis simplex complex</taxon>
    </lineage>
</organism>
<dbReference type="Pfam" id="PF00412">
    <property type="entry name" value="LIM"/>
    <property type="match status" value="1"/>
</dbReference>
<dbReference type="AlphaFoldDB" id="A0A0M3JRN9"/>